<dbReference type="GO" id="GO:0005737">
    <property type="term" value="C:cytoplasm"/>
    <property type="evidence" value="ECO:0007669"/>
    <property type="project" value="TreeGrafter"/>
</dbReference>
<feature type="domain" description="SRR1-like" evidence="2">
    <location>
        <begin position="50"/>
        <end position="253"/>
    </location>
</feature>
<dbReference type="PANTHER" id="PTHR28626">
    <property type="entry name" value="SRR1-LIKE PROTEIN"/>
    <property type="match status" value="1"/>
</dbReference>
<dbReference type="eggNOG" id="KOG3131">
    <property type="taxonomic scope" value="Eukaryota"/>
</dbReference>
<dbReference type="Pfam" id="PF07985">
    <property type="entry name" value="SRR1"/>
    <property type="match status" value="1"/>
</dbReference>
<comment type="caution">
    <text evidence="3">The sequence shown here is derived from an EMBL/GenBank/DDBJ whole genome shotgun (WGS) entry which is preliminary data.</text>
</comment>
<dbReference type="FunCoup" id="K0KS20">
    <property type="interactions" value="76"/>
</dbReference>
<dbReference type="GO" id="GO:0005634">
    <property type="term" value="C:nucleus"/>
    <property type="evidence" value="ECO:0007669"/>
    <property type="project" value="TreeGrafter"/>
</dbReference>
<dbReference type="Proteomes" id="UP000009328">
    <property type="component" value="Unassembled WGS sequence"/>
</dbReference>
<evidence type="ECO:0000313" key="4">
    <source>
        <dbReference type="Proteomes" id="UP000009328"/>
    </source>
</evidence>
<dbReference type="AlphaFoldDB" id="K0KS20"/>
<dbReference type="EMBL" id="CAIF01000219">
    <property type="protein sequence ID" value="CCH45961.1"/>
    <property type="molecule type" value="Genomic_DNA"/>
</dbReference>
<comment type="similarity">
    <text evidence="1">Belongs to the SRR1 family.</text>
</comment>
<evidence type="ECO:0000259" key="2">
    <source>
        <dbReference type="Pfam" id="PF07985"/>
    </source>
</evidence>
<name>K0KS20_WICCF</name>
<dbReference type="PANTHER" id="PTHR28626:SF3">
    <property type="entry name" value="SRR1-LIKE PROTEIN"/>
    <property type="match status" value="1"/>
</dbReference>
<dbReference type="InterPro" id="IPR012942">
    <property type="entry name" value="SRR1-like"/>
</dbReference>
<organism evidence="3 4">
    <name type="scientific">Wickerhamomyces ciferrii (strain ATCC 14091 / BCRC 22168 / CBS 111 / JCM 3599 / NBRC 0793 / NRRL Y-1031 F-60-10)</name>
    <name type="common">Yeast</name>
    <name type="synonym">Pichia ciferrii</name>
    <dbReference type="NCBI Taxonomy" id="1206466"/>
    <lineage>
        <taxon>Eukaryota</taxon>
        <taxon>Fungi</taxon>
        <taxon>Dikarya</taxon>
        <taxon>Ascomycota</taxon>
        <taxon>Saccharomycotina</taxon>
        <taxon>Saccharomycetes</taxon>
        <taxon>Phaffomycetales</taxon>
        <taxon>Wickerhamomycetaceae</taxon>
        <taxon>Wickerhamomyces</taxon>
    </lineage>
</organism>
<sequence length="256" mass="29276">MTEFVKVKTRRGVNGILDPEITNESNQSTLKESLEKKKQIVLESQLYEEIIQSLHPHKFTKIRCVALGSPSQEEPALYQLSLLQSLASKFNIDSKNISIYDPVFSKLDKAVFESWNYEISESYDSLNPNDVLFFLPHAPLNLTNHIISTNNPKLLLANNILTHTDRLTKSELFVKYPLLSKLSSLITINKNESNNDGFEAVVKKKTRKQKNKFIEPTIDNSKVESYFSSIDIISFKEFENGQWANSFTDLAFHSIL</sequence>
<proteinExistence type="inferred from homology"/>
<gene>
    <name evidence="3" type="ORF">BN7_5548</name>
</gene>
<keyword evidence="4" id="KW-1185">Reference proteome</keyword>
<accession>K0KS20</accession>
<evidence type="ECO:0000256" key="1">
    <source>
        <dbReference type="ARBA" id="ARBA00009856"/>
    </source>
</evidence>
<dbReference type="InParanoid" id="K0KS20"/>
<protein>
    <submittedName>
        <fullName evidence="3">SRR1-like protein</fullName>
    </submittedName>
</protein>
<dbReference type="InterPro" id="IPR040044">
    <property type="entry name" value="SRR1L"/>
</dbReference>
<reference evidence="3 4" key="1">
    <citation type="journal article" date="2012" name="Eukaryot. Cell">
        <title>Draft genome sequence of Wickerhamomyces ciferrii NRRL Y-1031 F-60-10.</title>
        <authorList>
            <person name="Schneider J."/>
            <person name="Andrea H."/>
            <person name="Blom J."/>
            <person name="Jaenicke S."/>
            <person name="Ruckert C."/>
            <person name="Schorsch C."/>
            <person name="Szczepanowski R."/>
            <person name="Farwick M."/>
            <person name="Goesmann A."/>
            <person name="Puhler A."/>
            <person name="Schaffer S."/>
            <person name="Tauch A."/>
            <person name="Kohler T."/>
            <person name="Brinkrolf K."/>
        </authorList>
    </citation>
    <scope>NUCLEOTIDE SEQUENCE [LARGE SCALE GENOMIC DNA]</scope>
    <source>
        <strain evidence="4">ATCC 14091 / BCRC 22168 / CBS 111 / JCM 3599 / NBRC 0793 / NRRL Y-1031 F-60-10</strain>
    </source>
</reference>
<evidence type="ECO:0000313" key="3">
    <source>
        <dbReference type="EMBL" id="CCH45961.1"/>
    </source>
</evidence>
<dbReference type="HOGENOM" id="CLU_084828_0_0_1"/>